<reference evidence="3 4" key="1">
    <citation type="submission" date="2016-10" db="EMBL/GenBank/DDBJ databases">
        <authorList>
            <person name="de Groot N.N."/>
        </authorList>
    </citation>
    <scope>NUCLEOTIDE SEQUENCE [LARGE SCALE GENOMIC DNA]</scope>
    <source>
        <strain evidence="3 4">DSM 43357</strain>
    </source>
</reference>
<dbReference type="Pfam" id="PF12770">
    <property type="entry name" value="CHAT"/>
    <property type="match status" value="1"/>
</dbReference>
<feature type="region of interest" description="Disordered" evidence="1">
    <location>
        <begin position="879"/>
        <end position="909"/>
    </location>
</feature>
<dbReference type="InterPro" id="IPR019734">
    <property type="entry name" value="TPR_rpt"/>
</dbReference>
<dbReference type="Gene3D" id="1.25.40.10">
    <property type="entry name" value="Tetratricopeptide repeat domain"/>
    <property type="match status" value="1"/>
</dbReference>
<dbReference type="PANTHER" id="PTHR10098:SF112">
    <property type="entry name" value="SLR0380 PROTEIN"/>
    <property type="match status" value="1"/>
</dbReference>
<keyword evidence="4" id="KW-1185">Reference proteome</keyword>
<feature type="domain" description="CHAT" evidence="2">
    <location>
        <begin position="636"/>
        <end position="859"/>
    </location>
</feature>
<protein>
    <submittedName>
        <fullName evidence="3">CHAT domain-containing protein</fullName>
    </submittedName>
</protein>
<dbReference type="AlphaFoldDB" id="A0A1H7YYW4"/>
<dbReference type="OrthoDB" id="9761935at2"/>
<dbReference type="InterPro" id="IPR024983">
    <property type="entry name" value="CHAT_dom"/>
</dbReference>
<organism evidence="3 4">
    <name type="scientific">Nonomuraea pusilla</name>
    <dbReference type="NCBI Taxonomy" id="46177"/>
    <lineage>
        <taxon>Bacteria</taxon>
        <taxon>Bacillati</taxon>
        <taxon>Actinomycetota</taxon>
        <taxon>Actinomycetes</taxon>
        <taxon>Streptosporangiales</taxon>
        <taxon>Streptosporangiaceae</taxon>
        <taxon>Nonomuraea</taxon>
    </lineage>
</organism>
<sequence length="909" mass="94318">MSKEAMSEEHVPGGDPLIAATEEHVTAGEPPVAAAETHLTAGEPPVAAAEAHVPGGDILIAAAEAALLRSHVDPDQALYAGRTVFDAAVRVGSPEAAVVALRAMALASRELGDLQAAEQYLRQALATPGAPSDRVAQARLSLVTVRTELGHPLQALRIAALAWAYLSPLDRAKLDTQRAVALAHLGRYQEAVASCDRSLRALASAPGTIDDRRFLAGGLLNRGLVHAYRHDWRRAMSDVTTCLQIADDAGLHHLARLAAANLPFLAVRQGDIAGAFAHYRAAEDTLFGFPERLATMRADFAGALLAAHLPGEARALLSLAVPDLEAAQARVALAEARLKLAQVELLAGDPHRARQAAEQAADELRDQDRVSWLPLAREVVLRARLASGPPTPALLRELVECADELESSPAFLAGAAALRLTAAETALALDDRRTASAQLALLTANAGRGERPASGAGRTALASALQASQLAPDPQVPALIRRHAVALEAAMKEDVAAAFRAVHEGLTEVGAQVEPFDDPSVRAHAARAGERLAAFGLGLAVRDGCADEVFEWAERWRAVTAPDLAGEPVTPERLRAALGPAALVEFVTDESELLAVVVTAGRVALRRVGRLLEVREAIVRLRYALRRAEPGSAVPAAADLEALLLRPLAAELGDRPLVLVPVGALHTVPWGALPGLRERPVSVAAGAAAWLAARARAARGDGPVVAAAGPALAHAHAEVERVLACHPGGREVPARIGAVLEALRTADVLHLAAHGVFHAHSPLLSGITLDDGQLMAYDLLGLAGSARLVVLSACDSGMARAPADGAPLGLAGTFLSRGSACVVGGLLPVPDEDALALMTAFHELIAAGQAPDAALAQAAAKTGVLSFACFGAADRPLWDGSRRPEGGAATQPVATGRDGSAVQLDQEPT</sequence>
<evidence type="ECO:0000256" key="1">
    <source>
        <dbReference type="SAM" id="MobiDB-lite"/>
    </source>
</evidence>
<dbReference type="InterPro" id="IPR011990">
    <property type="entry name" value="TPR-like_helical_dom_sf"/>
</dbReference>
<dbReference type="PANTHER" id="PTHR10098">
    <property type="entry name" value="RAPSYN-RELATED"/>
    <property type="match status" value="1"/>
</dbReference>
<accession>A0A1H7YYW4</accession>
<name>A0A1H7YYW4_9ACTN</name>
<dbReference type="STRING" id="46177.SAMN05660976_05309"/>
<gene>
    <name evidence="3" type="ORF">SAMN05660976_05309</name>
</gene>
<dbReference type="RefSeq" id="WP_143078773.1">
    <property type="nucleotide sequence ID" value="NZ_FOBF01000014.1"/>
</dbReference>
<evidence type="ECO:0000259" key="2">
    <source>
        <dbReference type="Pfam" id="PF12770"/>
    </source>
</evidence>
<dbReference type="EMBL" id="FOBF01000014">
    <property type="protein sequence ID" value="SEM50558.1"/>
    <property type="molecule type" value="Genomic_DNA"/>
</dbReference>
<proteinExistence type="predicted"/>
<dbReference type="Proteomes" id="UP000198953">
    <property type="component" value="Unassembled WGS sequence"/>
</dbReference>
<dbReference type="SMART" id="SM00028">
    <property type="entry name" value="TPR"/>
    <property type="match status" value="4"/>
</dbReference>
<dbReference type="SUPFAM" id="SSF48452">
    <property type="entry name" value="TPR-like"/>
    <property type="match status" value="2"/>
</dbReference>
<evidence type="ECO:0000313" key="4">
    <source>
        <dbReference type="Proteomes" id="UP000198953"/>
    </source>
</evidence>
<evidence type="ECO:0000313" key="3">
    <source>
        <dbReference type="EMBL" id="SEM50558.1"/>
    </source>
</evidence>